<comment type="caution">
    <text evidence="2">The sequence shown here is derived from an EMBL/GenBank/DDBJ whole genome shotgun (WGS) entry which is preliminary data.</text>
</comment>
<keyword evidence="3" id="KW-1185">Reference proteome</keyword>
<reference evidence="2 3" key="1">
    <citation type="submission" date="2021-06" db="EMBL/GenBank/DDBJ databases">
        <title>Caerostris extrusa draft genome.</title>
        <authorList>
            <person name="Kono N."/>
            <person name="Arakawa K."/>
        </authorList>
    </citation>
    <scope>NUCLEOTIDE SEQUENCE [LARGE SCALE GENOMIC DNA]</scope>
</reference>
<evidence type="ECO:0000256" key="1">
    <source>
        <dbReference type="SAM" id="MobiDB-lite"/>
    </source>
</evidence>
<accession>A0AAV4S0T0</accession>
<evidence type="ECO:0000313" key="3">
    <source>
        <dbReference type="Proteomes" id="UP001054945"/>
    </source>
</evidence>
<feature type="compositionally biased region" description="Basic and acidic residues" evidence="1">
    <location>
        <begin position="82"/>
        <end position="92"/>
    </location>
</feature>
<organism evidence="2 3">
    <name type="scientific">Caerostris extrusa</name>
    <name type="common">Bark spider</name>
    <name type="synonym">Caerostris bankana</name>
    <dbReference type="NCBI Taxonomy" id="172846"/>
    <lineage>
        <taxon>Eukaryota</taxon>
        <taxon>Metazoa</taxon>
        <taxon>Ecdysozoa</taxon>
        <taxon>Arthropoda</taxon>
        <taxon>Chelicerata</taxon>
        <taxon>Arachnida</taxon>
        <taxon>Araneae</taxon>
        <taxon>Araneomorphae</taxon>
        <taxon>Entelegynae</taxon>
        <taxon>Araneoidea</taxon>
        <taxon>Araneidae</taxon>
        <taxon>Caerostris</taxon>
    </lineage>
</organism>
<feature type="region of interest" description="Disordered" evidence="1">
    <location>
        <begin position="82"/>
        <end position="105"/>
    </location>
</feature>
<dbReference type="Proteomes" id="UP001054945">
    <property type="component" value="Unassembled WGS sequence"/>
</dbReference>
<dbReference type="AlphaFoldDB" id="A0AAV4S0T0"/>
<proteinExistence type="predicted"/>
<dbReference type="EMBL" id="BPLR01008910">
    <property type="protein sequence ID" value="GIY28148.1"/>
    <property type="molecule type" value="Genomic_DNA"/>
</dbReference>
<protein>
    <submittedName>
        <fullName evidence="2">Uncharacterized protein</fullName>
    </submittedName>
</protein>
<sequence>MFNLKKENSLQQRRTASGYECNNFDYGAYSHSQTPNLPAAFSVPLTALTNEDINMTFFKRNISFGPLRKNCQRTDWQFFGRKEEKHGEDNNNKKCPHRKVPKNTVHTSDDVMSTETLYFF</sequence>
<name>A0AAV4S0T0_CAEEX</name>
<evidence type="ECO:0000313" key="2">
    <source>
        <dbReference type="EMBL" id="GIY28148.1"/>
    </source>
</evidence>
<gene>
    <name evidence="2" type="ORF">CEXT_40641</name>
</gene>